<dbReference type="Proteomes" id="UP001239795">
    <property type="component" value="Unassembled WGS sequence"/>
</dbReference>
<gene>
    <name evidence="1" type="ORF">CMEL01_14729</name>
</gene>
<dbReference type="AlphaFoldDB" id="A0AAI9UQ51"/>
<proteinExistence type="predicted"/>
<evidence type="ECO:0000313" key="1">
    <source>
        <dbReference type="EMBL" id="KAK1461093.1"/>
    </source>
</evidence>
<protein>
    <submittedName>
        <fullName evidence="1">Uncharacterized protein</fullName>
    </submittedName>
</protein>
<evidence type="ECO:0000313" key="2">
    <source>
        <dbReference type="Proteomes" id="UP001239795"/>
    </source>
</evidence>
<keyword evidence="2" id="KW-1185">Reference proteome</keyword>
<accession>A0AAI9UQ51</accession>
<feature type="non-terminal residue" evidence="1">
    <location>
        <position position="1"/>
    </location>
</feature>
<name>A0AAI9UQ51_9PEZI</name>
<dbReference type="EMBL" id="MLGG01000011">
    <property type="protein sequence ID" value="KAK1461093.1"/>
    <property type="molecule type" value="Genomic_DNA"/>
</dbReference>
<sequence>LCLETIPPGSPPCPPPQSWGKHPLWLVGGSTCPGCGASSTPQERPCSPRNRAFRTRVALWKEIRNGSRLRPRASQGLKLVTQRGSFSALRWSQGVVSTFGRSNVRI</sequence>
<comment type="caution">
    <text evidence="1">The sequence shown here is derived from an EMBL/GenBank/DDBJ whole genome shotgun (WGS) entry which is preliminary data.</text>
</comment>
<reference evidence="1 2" key="1">
    <citation type="submission" date="2016-10" db="EMBL/GenBank/DDBJ databases">
        <title>The genome sequence of Colletotrichum fioriniae PJ7.</title>
        <authorList>
            <person name="Baroncelli R."/>
        </authorList>
    </citation>
    <scope>NUCLEOTIDE SEQUENCE [LARGE SCALE GENOMIC DNA]</scope>
    <source>
        <strain evidence="1">Col 31</strain>
    </source>
</reference>
<organism evidence="1 2">
    <name type="scientific">Colletotrichum melonis</name>
    <dbReference type="NCBI Taxonomy" id="1209925"/>
    <lineage>
        <taxon>Eukaryota</taxon>
        <taxon>Fungi</taxon>
        <taxon>Dikarya</taxon>
        <taxon>Ascomycota</taxon>
        <taxon>Pezizomycotina</taxon>
        <taxon>Sordariomycetes</taxon>
        <taxon>Hypocreomycetidae</taxon>
        <taxon>Glomerellales</taxon>
        <taxon>Glomerellaceae</taxon>
        <taxon>Colletotrichum</taxon>
        <taxon>Colletotrichum acutatum species complex</taxon>
    </lineage>
</organism>